<accession>A0AAN7YWB8</accession>
<organism evidence="2 3">
    <name type="scientific">Xylaria bambusicola</name>
    <dbReference type="NCBI Taxonomy" id="326684"/>
    <lineage>
        <taxon>Eukaryota</taxon>
        <taxon>Fungi</taxon>
        <taxon>Dikarya</taxon>
        <taxon>Ascomycota</taxon>
        <taxon>Pezizomycotina</taxon>
        <taxon>Sordariomycetes</taxon>
        <taxon>Xylariomycetidae</taxon>
        <taxon>Xylariales</taxon>
        <taxon>Xylariaceae</taxon>
        <taxon>Xylaria</taxon>
    </lineage>
</organism>
<feature type="compositionally biased region" description="Polar residues" evidence="1">
    <location>
        <begin position="157"/>
        <end position="172"/>
    </location>
</feature>
<feature type="compositionally biased region" description="Polar residues" evidence="1">
    <location>
        <begin position="409"/>
        <end position="425"/>
    </location>
</feature>
<proteinExistence type="predicted"/>
<dbReference type="Proteomes" id="UP001305414">
    <property type="component" value="Unassembled WGS sequence"/>
</dbReference>
<feature type="compositionally biased region" description="Basic and acidic residues" evidence="1">
    <location>
        <begin position="293"/>
        <end position="310"/>
    </location>
</feature>
<reference evidence="2 3" key="1">
    <citation type="submission" date="2023-10" db="EMBL/GenBank/DDBJ databases">
        <title>Draft genome sequence of Xylaria bambusicola isolate GMP-LS, the root and basal stem rot pathogen of sugarcane in Indonesia.</title>
        <authorList>
            <person name="Selvaraj P."/>
            <person name="Muralishankar V."/>
            <person name="Muruganantham S."/>
            <person name="Sp S."/>
            <person name="Haryani S."/>
            <person name="Lau K.J.X."/>
            <person name="Naqvi N.I."/>
        </authorList>
    </citation>
    <scope>NUCLEOTIDE SEQUENCE [LARGE SCALE GENOMIC DNA]</scope>
    <source>
        <strain evidence="2">GMP-LS</strain>
    </source>
</reference>
<evidence type="ECO:0000313" key="3">
    <source>
        <dbReference type="Proteomes" id="UP001305414"/>
    </source>
</evidence>
<feature type="region of interest" description="Disordered" evidence="1">
    <location>
        <begin position="579"/>
        <end position="598"/>
    </location>
</feature>
<dbReference type="EMBL" id="JAWHQM010000006">
    <property type="protein sequence ID" value="KAK5627680.1"/>
    <property type="molecule type" value="Genomic_DNA"/>
</dbReference>
<feature type="compositionally biased region" description="Polar residues" evidence="1">
    <location>
        <begin position="193"/>
        <end position="202"/>
    </location>
</feature>
<name>A0AAN7YWB8_9PEZI</name>
<protein>
    <submittedName>
        <fullName evidence="2">Uncharacterized protein</fullName>
    </submittedName>
</protein>
<dbReference type="AlphaFoldDB" id="A0AAN7YWB8"/>
<feature type="compositionally biased region" description="Polar residues" evidence="1">
    <location>
        <begin position="492"/>
        <end position="513"/>
    </location>
</feature>
<feature type="region of interest" description="Disordered" evidence="1">
    <location>
        <begin position="460"/>
        <end position="532"/>
    </location>
</feature>
<evidence type="ECO:0000313" key="2">
    <source>
        <dbReference type="EMBL" id="KAK5627680.1"/>
    </source>
</evidence>
<comment type="caution">
    <text evidence="2">The sequence shown here is derived from an EMBL/GenBank/DDBJ whole genome shotgun (WGS) entry which is preliminary data.</text>
</comment>
<keyword evidence="3" id="KW-1185">Reference proteome</keyword>
<evidence type="ECO:0000256" key="1">
    <source>
        <dbReference type="SAM" id="MobiDB-lite"/>
    </source>
</evidence>
<feature type="region of interest" description="Disordered" evidence="1">
    <location>
        <begin position="280"/>
        <end position="362"/>
    </location>
</feature>
<feature type="region of interest" description="Disordered" evidence="1">
    <location>
        <begin position="146"/>
        <end position="228"/>
    </location>
</feature>
<feature type="region of interest" description="Disordered" evidence="1">
    <location>
        <begin position="84"/>
        <end position="126"/>
    </location>
</feature>
<feature type="compositionally biased region" description="Acidic residues" evidence="1">
    <location>
        <begin position="319"/>
        <end position="331"/>
    </location>
</feature>
<feature type="region of interest" description="Disordered" evidence="1">
    <location>
        <begin position="397"/>
        <end position="425"/>
    </location>
</feature>
<gene>
    <name evidence="2" type="ORF">RRF57_003395</name>
</gene>
<sequence>MDDTTTLVSELLNKLAELDQKVCDYRQEMAEEFQRYSHRLLQDAPEHVSVRIGEVLAQELHNYSALSPALVTLNGTAADLVGRSDAERWPRRGRVSPPPVLPHTSGVPPHDVTSGSPSDRDRDREFHGLFTPSYLPLLEVMQPSKTVHSPPIAAPSLKTTCDNESNITQEPSPRSPIDIAPSRPEPVHRLTEDTMSSNNSDDSISRTRRSALRRSSSGSTKDVVSPRRVRFDVEGEEVLPTVSPPGSPRINELLTSHPPDNLVTPNHESLNHIAPEEEASILGNSPPRPKKISSTERLKALARSSTEDTSKWTVVGDTHDDEEEEEEEEEGLVMFTSKKKPQVPIIEPASAKTTKNGIGSDHAQIEQSKGLVEDTHDDHALDKEEIADDLLELTPLSSFKDKKRVSPPNKAQQSTPEVMPNKISTSQQLLSSEINLHDLALLSQTHGALNVEEEGMFDFDDDESASQSQLARPASKYIHEVEEEPEVETKKQITSAMDKSDENSTTTLYSTSPAIPIAKPATQPSASPVSSLPKFVSASAGSYKGKPFIIGVVRDEDLYKRAIEMGDFSTFVGSVDGRSGVDASDSFRRDPYSFNGTPRSLGERLMEEAFAARRLSGNARKQE</sequence>